<dbReference type="AlphaFoldDB" id="A0A9N9MA43"/>
<sequence>MTMVSVMRIENLVSVIFFQFLEIFAVNLQHADLSGQISDISLPSITFGNNTDRIHIEYPVPGIEYDQSVDQSSLDTWSVIWYIASFGGLILFFLIISCSEWCCRRNARRNCQLNNNSQQTSQVVPDTPPPSYDLFAPPSYEDLWVGSSRGRRGEKSEYDIYVVPVHALGTIMEEARREDAPPSYQSASTNLAHPGDLQEVYLSTGTTRVT</sequence>
<name>A0A9N9MA43_9CUCU</name>
<reference evidence="2" key="1">
    <citation type="submission" date="2022-01" db="EMBL/GenBank/DDBJ databases">
        <authorList>
            <person name="King R."/>
        </authorList>
    </citation>
    <scope>NUCLEOTIDE SEQUENCE</scope>
</reference>
<keyword evidence="1" id="KW-1133">Transmembrane helix</keyword>
<evidence type="ECO:0000313" key="2">
    <source>
        <dbReference type="EMBL" id="CAG9760038.1"/>
    </source>
</evidence>
<evidence type="ECO:0000256" key="1">
    <source>
        <dbReference type="SAM" id="Phobius"/>
    </source>
</evidence>
<feature type="transmembrane region" description="Helical" evidence="1">
    <location>
        <begin position="79"/>
        <end position="99"/>
    </location>
</feature>
<dbReference type="Proteomes" id="UP001152799">
    <property type="component" value="Chromosome 1"/>
</dbReference>
<accession>A0A9N9MA43</accession>
<proteinExistence type="predicted"/>
<evidence type="ECO:0000313" key="3">
    <source>
        <dbReference type="Proteomes" id="UP001152799"/>
    </source>
</evidence>
<keyword evidence="3" id="KW-1185">Reference proteome</keyword>
<protein>
    <submittedName>
        <fullName evidence="2">Uncharacterized protein</fullName>
    </submittedName>
</protein>
<dbReference type="EMBL" id="OU892277">
    <property type="protein sequence ID" value="CAG9760038.1"/>
    <property type="molecule type" value="Genomic_DNA"/>
</dbReference>
<keyword evidence="1" id="KW-0812">Transmembrane</keyword>
<keyword evidence="1" id="KW-0472">Membrane</keyword>
<gene>
    <name evidence="2" type="ORF">CEUTPL_LOCUS774</name>
</gene>
<organism evidence="2 3">
    <name type="scientific">Ceutorhynchus assimilis</name>
    <name type="common">cabbage seed weevil</name>
    <dbReference type="NCBI Taxonomy" id="467358"/>
    <lineage>
        <taxon>Eukaryota</taxon>
        <taxon>Metazoa</taxon>
        <taxon>Ecdysozoa</taxon>
        <taxon>Arthropoda</taxon>
        <taxon>Hexapoda</taxon>
        <taxon>Insecta</taxon>
        <taxon>Pterygota</taxon>
        <taxon>Neoptera</taxon>
        <taxon>Endopterygota</taxon>
        <taxon>Coleoptera</taxon>
        <taxon>Polyphaga</taxon>
        <taxon>Cucujiformia</taxon>
        <taxon>Curculionidae</taxon>
        <taxon>Ceutorhynchinae</taxon>
        <taxon>Ceutorhynchus</taxon>
    </lineage>
</organism>
<dbReference type="OrthoDB" id="8069116at2759"/>